<reference evidence="2" key="1">
    <citation type="submission" date="2016-03" db="EMBL/GenBank/DDBJ databases">
        <authorList>
            <person name="Heylen K."/>
            <person name="De Vos P."/>
            <person name="Vekeman B."/>
        </authorList>
    </citation>
    <scope>NUCLEOTIDE SEQUENCE [LARGE SCALE GENOMIC DNA]</scope>
    <source>
        <strain evidence="2">R-45383</strain>
    </source>
</reference>
<keyword evidence="2" id="KW-1185">Reference proteome</keyword>
<dbReference type="EMBL" id="LUUK01000183">
    <property type="protein sequence ID" value="OAI16751.1"/>
    <property type="molecule type" value="Genomic_DNA"/>
</dbReference>
<organism evidence="1 2">
    <name type="scientific">Methylomonas koyamae</name>
    <dbReference type="NCBI Taxonomy" id="702114"/>
    <lineage>
        <taxon>Bacteria</taxon>
        <taxon>Pseudomonadati</taxon>
        <taxon>Pseudomonadota</taxon>
        <taxon>Gammaproteobacteria</taxon>
        <taxon>Methylococcales</taxon>
        <taxon>Methylococcaceae</taxon>
        <taxon>Methylomonas</taxon>
    </lineage>
</organism>
<evidence type="ECO:0000313" key="2">
    <source>
        <dbReference type="Proteomes" id="UP000077628"/>
    </source>
</evidence>
<comment type="caution">
    <text evidence="1">The sequence shown here is derived from an EMBL/GenBank/DDBJ whole genome shotgun (WGS) entry which is preliminary data.</text>
</comment>
<dbReference type="AlphaFoldDB" id="A0A177NFW2"/>
<accession>A0A177NFW2</accession>
<sequence length="65" mass="6693">MAANLSSDCAFDTNSLAFVSVRSTVTGKACAPCDTDSTRPAVSPVALACSFSAMLMLSTDIATWL</sequence>
<evidence type="ECO:0000313" key="1">
    <source>
        <dbReference type="EMBL" id="OAI16751.1"/>
    </source>
</evidence>
<proteinExistence type="predicted"/>
<dbReference type="Proteomes" id="UP000077628">
    <property type="component" value="Unassembled WGS sequence"/>
</dbReference>
<name>A0A177NFW2_9GAMM</name>
<protein>
    <submittedName>
        <fullName evidence="1">Uncharacterized protein</fullName>
    </submittedName>
</protein>
<gene>
    <name evidence="1" type="ORF">A1355_09585</name>
</gene>
<dbReference type="STRING" id="702114.A1355_09585"/>